<reference evidence="2" key="1">
    <citation type="submission" date="2020-05" db="EMBL/GenBank/DDBJ databases">
        <authorList>
            <person name="Chiriac C."/>
            <person name="Salcher M."/>
            <person name="Ghai R."/>
            <person name="Kavagutti S V."/>
        </authorList>
    </citation>
    <scope>NUCLEOTIDE SEQUENCE</scope>
</reference>
<accession>A0A6J7IRF8</accession>
<dbReference type="AlphaFoldDB" id="A0A6J7IRF8"/>
<name>A0A6J7IRF8_9ZZZZ</name>
<sequence>MSERDLFANFERMRREMDEIFGDVFGRRSLHGRHRGGFSPAVDVFYEGDPPRAVVHADLAGIDPTEVQLEVVGRELVISGHRRPAVEEGRVYQQLEIDSGLFRRGIPLGADVRADEARAVYRDGILRIELPLAQQEHSPRSVRIEVPRAQEPRR</sequence>
<dbReference type="Pfam" id="PF00011">
    <property type="entry name" value="HSP20"/>
    <property type="match status" value="1"/>
</dbReference>
<dbReference type="InterPro" id="IPR002068">
    <property type="entry name" value="A-crystallin/Hsp20_dom"/>
</dbReference>
<protein>
    <submittedName>
        <fullName evidence="2">Unannotated protein</fullName>
    </submittedName>
</protein>
<dbReference type="PROSITE" id="PS01031">
    <property type="entry name" value="SHSP"/>
    <property type="match status" value="1"/>
</dbReference>
<dbReference type="SUPFAM" id="SSF49764">
    <property type="entry name" value="HSP20-like chaperones"/>
    <property type="match status" value="1"/>
</dbReference>
<evidence type="ECO:0000313" key="2">
    <source>
        <dbReference type="EMBL" id="CAB4933306.1"/>
    </source>
</evidence>
<dbReference type="EMBL" id="CAFBMX010000006">
    <property type="protein sequence ID" value="CAB4933306.1"/>
    <property type="molecule type" value="Genomic_DNA"/>
</dbReference>
<dbReference type="InterPro" id="IPR008978">
    <property type="entry name" value="HSP20-like_chaperone"/>
</dbReference>
<dbReference type="PANTHER" id="PTHR11527">
    <property type="entry name" value="HEAT-SHOCK PROTEIN 20 FAMILY MEMBER"/>
    <property type="match status" value="1"/>
</dbReference>
<dbReference type="InterPro" id="IPR031107">
    <property type="entry name" value="Small_HSP"/>
</dbReference>
<dbReference type="Gene3D" id="2.60.40.790">
    <property type="match status" value="1"/>
</dbReference>
<feature type="domain" description="SHSP" evidence="1">
    <location>
        <begin position="33"/>
        <end position="147"/>
    </location>
</feature>
<evidence type="ECO:0000259" key="1">
    <source>
        <dbReference type="PROSITE" id="PS01031"/>
    </source>
</evidence>
<gene>
    <name evidence="2" type="ORF">UFOPK3674_01301</name>
</gene>
<proteinExistence type="predicted"/>
<organism evidence="2">
    <name type="scientific">freshwater metagenome</name>
    <dbReference type="NCBI Taxonomy" id="449393"/>
    <lineage>
        <taxon>unclassified sequences</taxon>
        <taxon>metagenomes</taxon>
        <taxon>ecological metagenomes</taxon>
    </lineage>
</organism>
<dbReference type="CDD" id="cd06464">
    <property type="entry name" value="ACD_sHsps-like"/>
    <property type="match status" value="1"/>
</dbReference>